<evidence type="ECO:0000256" key="1">
    <source>
        <dbReference type="SAM" id="MobiDB-lite"/>
    </source>
</evidence>
<dbReference type="AlphaFoldDB" id="A0A395MJ10"/>
<sequence length="155" mass="17598">MPREGEPRNCTQDTSKLKQELINNGLMEYISIPWDNHSEMDRNSVDVWTVNLALWFVHILAGNNFEASWSYINLADEALVLSQAVQSCTESPSASSISVEDPEDERGQRIDEVDSAEDSDTTNPNTPSELKRKRESDDEDEEEGFNLSFSKRQNI</sequence>
<accession>A0A395MJ10</accession>
<organism evidence="2 3">
    <name type="scientific">Fusarium flagelliforme</name>
    <dbReference type="NCBI Taxonomy" id="2675880"/>
    <lineage>
        <taxon>Eukaryota</taxon>
        <taxon>Fungi</taxon>
        <taxon>Dikarya</taxon>
        <taxon>Ascomycota</taxon>
        <taxon>Pezizomycotina</taxon>
        <taxon>Sordariomycetes</taxon>
        <taxon>Hypocreomycetidae</taxon>
        <taxon>Hypocreales</taxon>
        <taxon>Nectriaceae</taxon>
        <taxon>Fusarium</taxon>
        <taxon>Fusarium incarnatum-equiseti species complex</taxon>
    </lineage>
</organism>
<feature type="region of interest" description="Disordered" evidence="1">
    <location>
        <begin position="90"/>
        <end position="155"/>
    </location>
</feature>
<reference evidence="2 3" key="1">
    <citation type="journal article" date="2018" name="PLoS Pathog.">
        <title>Evolution of structural diversity of trichothecenes, a family of toxins produced by plant pathogenic and entomopathogenic fungi.</title>
        <authorList>
            <person name="Proctor R.H."/>
            <person name="McCormick S.P."/>
            <person name="Kim H.S."/>
            <person name="Cardoza R.E."/>
            <person name="Stanley A.M."/>
            <person name="Lindo L."/>
            <person name="Kelly A."/>
            <person name="Brown D.W."/>
            <person name="Lee T."/>
            <person name="Vaughan M.M."/>
            <person name="Alexander N.J."/>
            <person name="Busman M."/>
            <person name="Gutierrez S."/>
        </authorList>
    </citation>
    <scope>NUCLEOTIDE SEQUENCE [LARGE SCALE GENOMIC DNA]</scope>
    <source>
        <strain evidence="2 3">NRRL 13405</strain>
    </source>
</reference>
<proteinExistence type="predicted"/>
<name>A0A395MJ10_9HYPO</name>
<dbReference type="EMBL" id="PXXK01000227">
    <property type="protein sequence ID" value="RFN47866.1"/>
    <property type="molecule type" value="Genomic_DNA"/>
</dbReference>
<evidence type="ECO:0000313" key="3">
    <source>
        <dbReference type="Proteomes" id="UP000265631"/>
    </source>
</evidence>
<comment type="caution">
    <text evidence="2">The sequence shown here is derived from an EMBL/GenBank/DDBJ whole genome shotgun (WGS) entry which is preliminary data.</text>
</comment>
<dbReference type="Proteomes" id="UP000265631">
    <property type="component" value="Unassembled WGS sequence"/>
</dbReference>
<protein>
    <submittedName>
        <fullName evidence="2">Uncharacterized protein</fullName>
    </submittedName>
</protein>
<keyword evidence="3" id="KW-1185">Reference proteome</keyword>
<gene>
    <name evidence="2" type="ORF">FIE12Z_7883</name>
</gene>
<dbReference type="STRING" id="2594813.A0A395MJ10"/>
<evidence type="ECO:0000313" key="2">
    <source>
        <dbReference type="EMBL" id="RFN47866.1"/>
    </source>
</evidence>